<reference evidence="4 5" key="1">
    <citation type="submission" date="2020-05" db="EMBL/GenBank/DDBJ databases">
        <title>Thiomicrorhabdus sediminis sp.nov. and Thiomicrorhabdus xiamenensis sp.nov., novel sulfur-oxidizing bacteria isolated from coastal sediment.</title>
        <authorList>
            <person name="Liu X."/>
        </authorList>
    </citation>
    <scope>NUCLEOTIDE SEQUENCE [LARGE SCALE GENOMIC DNA]</scope>
    <source>
        <strain evidence="4 5">G2</strain>
    </source>
</reference>
<evidence type="ECO:0000256" key="2">
    <source>
        <dbReference type="ARBA" id="ARBA00019418"/>
    </source>
</evidence>
<dbReference type="InterPro" id="IPR005631">
    <property type="entry name" value="SDH"/>
</dbReference>
<dbReference type="Proteomes" id="UP000504724">
    <property type="component" value="Chromosome"/>
</dbReference>
<protein>
    <recommendedName>
        <fullName evidence="2">FAD assembly factor SdhE</fullName>
    </recommendedName>
</protein>
<evidence type="ECO:0000313" key="5">
    <source>
        <dbReference type="Proteomes" id="UP000504724"/>
    </source>
</evidence>
<accession>A0A7D4SYJ0</accession>
<keyword evidence="3" id="KW-0143">Chaperone</keyword>
<organism evidence="4 5">
    <name type="scientific">Thiomicrorhabdus xiamenensis</name>
    <dbReference type="NCBI Taxonomy" id="2739063"/>
    <lineage>
        <taxon>Bacteria</taxon>
        <taxon>Pseudomonadati</taxon>
        <taxon>Pseudomonadota</taxon>
        <taxon>Gammaproteobacteria</taxon>
        <taxon>Thiotrichales</taxon>
        <taxon>Piscirickettsiaceae</taxon>
        <taxon>Thiomicrorhabdus</taxon>
    </lineage>
</organism>
<proteinExistence type="inferred from homology"/>
<evidence type="ECO:0000313" key="4">
    <source>
        <dbReference type="EMBL" id="QKI89084.1"/>
    </source>
</evidence>
<evidence type="ECO:0000256" key="1">
    <source>
        <dbReference type="ARBA" id="ARBA00008571"/>
    </source>
</evidence>
<dbReference type="InterPro" id="IPR036714">
    <property type="entry name" value="SDH_sf"/>
</dbReference>
<dbReference type="Pfam" id="PF03937">
    <property type="entry name" value="Sdh5"/>
    <property type="match status" value="1"/>
</dbReference>
<sequence length="97" mass="11505">MNDMESQQSFEIWKKQMRFAAKRGNLETELLLVKFINQLQFYPQEDRQHLQQLLAQSDQDLFCWLLQASEHVDPACDDSIPAQFRSLIQQIKTVYLS</sequence>
<dbReference type="RefSeq" id="WP_173284893.1">
    <property type="nucleotide sequence ID" value="NZ_CP054020.1"/>
</dbReference>
<evidence type="ECO:0000256" key="3">
    <source>
        <dbReference type="ARBA" id="ARBA00023186"/>
    </source>
</evidence>
<gene>
    <name evidence="4" type="ORF">HQN79_05625</name>
</gene>
<keyword evidence="5" id="KW-1185">Reference proteome</keyword>
<name>A0A7D4SYJ0_9GAMM</name>
<dbReference type="EMBL" id="CP054020">
    <property type="protein sequence ID" value="QKI89084.1"/>
    <property type="molecule type" value="Genomic_DNA"/>
</dbReference>
<dbReference type="KEGG" id="txa:HQN79_05625"/>
<comment type="similarity">
    <text evidence="1">Belongs to the SdhE FAD assembly factor family.</text>
</comment>
<dbReference type="SUPFAM" id="SSF109910">
    <property type="entry name" value="YgfY-like"/>
    <property type="match status" value="1"/>
</dbReference>
<dbReference type="AlphaFoldDB" id="A0A7D4SYJ0"/>
<dbReference type="Gene3D" id="1.10.150.250">
    <property type="entry name" value="Flavinator of succinate dehydrogenase"/>
    <property type="match status" value="1"/>
</dbReference>